<keyword evidence="2" id="KW-1185">Reference proteome</keyword>
<comment type="caution">
    <text evidence="1">The sequence shown here is derived from an EMBL/GenBank/DDBJ whole genome shotgun (WGS) entry which is preliminary data.</text>
</comment>
<proteinExistence type="predicted"/>
<name>A0ABU3NYA1_9FIRM</name>
<gene>
    <name evidence="1" type="ORF">Q4T40_11045</name>
</gene>
<dbReference type="RefSeq" id="WP_413780284.1">
    <property type="nucleotide sequence ID" value="NZ_JAUOZS010000001.1"/>
</dbReference>
<evidence type="ECO:0000313" key="1">
    <source>
        <dbReference type="EMBL" id="MDT8901782.1"/>
    </source>
</evidence>
<dbReference type="EMBL" id="JAUOZS010000001">
    <property type="protein sequence ID" value="MDT8901782.1"/>
    <property type="molecule type" value="Genomic_DNA"/>
</dbReference>
<accession>A0ABU3NYA1</accession>
<dbReference type="Proteomes" id="UP001254848">
    <property type="component" value="Unassembled WGS sequence"/>
</dbReference>
<sequence>MELQDFHLAPCQGAEFSDVLSLIQLQNSYINKIYKLIYLLNHDLAVATSSEFQEFSVHFNTFAQRQASSEGFGQAIDAVKVYHYVLLEKLLDSQVLAAAEQLEMAAGHLDLIARNPKLRINPQVLLLNQSISLLEENQLKIMENLEALLIGSRQKHLQN</sequence>
<organism evidence="1 2">
    <name type="scientific">Anaeroselena agilis</name>
    <dbReference type="NCBI Taxonomy" id="3063788"/>
    <lineage>
        <taxon>Bacteria</taxon>
        <taxon>Bacillati</taxon>
        <taxon>Bacillota</taxon>
        <taxon>Negativicutes</taxon>
        <taxon>Acetonemataceae</taxon>
        <taxon>Anaeroselena</taxon>
    </lineage>
</organism>
<protein>
    <submittedName>
        <fullName evidence="1">Uncharacterized protein</fullName>
    </submittedName>
</protein>
<reference evidence="1 2" key="1">
    <citation type="submission" date="2023-07" db="EMBL/GenBank/DDBJ databases">
        <title>The novel representative of Negativicutes class, Anaeroselena agilis gen. nov. sp. nov.</title>
        <authorList>
            <person name="Prokofeva M.I."/>
            <person name="Elcheninov A.G."/>
            <person name="Klyukina A."/>
            <person name="Kublanov I.V."/>
            <person name="Frolov E.N."/>
            <person name="Podosokorskaya O.A."/>
        </authorList>
    </citation>
    <scope>NUCLEOTIDE SEQUENCE [LARGE SCALE GENOMIC DNA]</scope>
    <source>
        <strain evidence="1 2">4137-cl</strain>
    </source>
</reference>
<evidence type="ECO:0000313" key="2">
    <source>
        <dbReference type="Proteomes" id="UP001254848"/>
    </source>
</evidence>